<accession>A0AAD9S8R1</accession>
<feature type="transmembrane region" description="Helical" evidence="3">
    <location>
        <begin position="348"/>
        <end position="371"/>
    </location>
</feature>
<name>A0AAD9S8R1_PHOAM</name>
<dbReference type="PROSITE" id="PS50850">
    <property type="entry name" value="MFS"/>
    <property type="match status" value="1"/>
</dbReference>
<organism evidence="5 6">
    <name type="scientific">Phomopsis amygdali</name>
    <name type="common">Fusicoccum amygdali</name>
    <dbReference type="NCBI Taxonomy" id="1214568"/>
    <lineage>
        <taxon>Eukaryota</taxon>
        <taxon>Fungi</taxon>
        <taxon>Dikarya</taxon>
        <taxon>Ascomycota</taxon>
        <taxon>Pezizomycotina</taxon>
        <taxon>Sordariomycetes</taxon>
        <taxon>Sordariomycetidae</taxon>
        <taxon>Diaporthales</taxon>
        <taxon>Diaporthaceae</taxon>
        <taxon>Diaporthe</taxon>
    </lineage>
</organism>
<feature type="transmembrane region" description="Helical" evidence="3">
    <location>
        <begin position="47"/>
        <end position="70"/>
    </location>
</feature>
<feature type="transmembrane region" description="Helical" evidence="3">
    <location>
        <begin position="412"/>
        <end position="435"/>
    </location>
</feature>
<evidence type="ECO:0000256" key="2">
    <source>
        <dbReference type="ARBA" id="ARBA00006727"/>
    </source>
</evidence>
<feature type="transmembrane region" description="Helical" evidence="3">
    <location>
        <begin position="146"/>
        <end position="169"/>
    </location>
</feature>
<dbReference type="EMBL" id="JAUJFL010000006">
    <property type="protein sequence ID" value="KAK2601158.1"/>
    <property type="molecule type" value="Genomic_DNA"/>
</dbReference>
<feature type="transmembrane region" description="Helical" evidence="3">
    <location>
        <begin position="294"/>
        <end position="314"/>
    </location>
</feature>
<sequence length="448" mass="48402">MYVAKYSAPSELERPIIQSGTVSRRVDSLGDQGDHYSTTYPEGGREAWGVVFGSFCLFMSVFGILNTSGVLQSYFLENQLKEYSPSEVRWIFSTYLFVVYFVGLGVGPVFDQQGAGGLVFVGSSFMVASPFILSSCTGKTDIDSEFYQIFGTFSILMGLGGALLNNPAYAAIGHFFNRRRGLATGLAATAGSIGGIVFPLILRATLPLLGYPWSMRILGFVLVLLAVPANLLVRTRLSPAEHTASPWPNFRLFRDPRLACCCGGILFMEYGVLILLTYVVSYAENHGLDPSESYILPALLNAGNVVGRAVLGLLADKWGRFNMIILTVGLCAVSILALWMPARGSKAILMVFTIVLGFASGGNVSLLPVCIGQLCDSREYGRFLSSCMLVASFGTLTGIPIGGALLRLQGEAGWTALILFSAFSYVISLVCYIGARVQVVGWRLRAIY</sequence>
<evidence type="ECO:0000259" key="4">
    <source>
        <dbReference type="PROSITE" id="PS50850"/>
    </source>
</evidence>
<dbReference type="SUPFAM" id="SSF103473">
    <property type="entry name" value="MFS general substrate transporter"/>
    <property type="match status" value="1"/>
</dbReference>
<feature type="transmembrane region" description="Helical" evidence="3">
    <location>
        <begin position="383"/>
        <end position="406"/>
    </location>
</feature>
<dbReference type="PANTHER" id="PTHR11360">
    <property type="entry name" value="MONOCARBOXYLATE TRANSPORTER"/>
    <property type="match status" value="1"/>
</dbReference>
<feature type="transmembrane region" description="Helical" evidence="3">
    <location>
        <begin position="117"/>
        <end position="134"/>
    </location>
</feature>
<keyword evidence="3" id="KW-0472">Membrane</keyword>
<evidence type="ECO:0000313" key="5">
    <source>
        <dbReference type="EMBL" id="KAK2601158.1"/>
    </source>
</evidence>
<feature type="transmembrane region" description="Helical" evidence="3">
    <location>
        <begin position="258"/>
        <end position="282"/>
    </location>
</feature>
<dbReference type="Pfam" id="PF07690">
    <property type="entry name" value="MFS_1"/>
    <property type="match status" value="1"/>
</dbReference>
<feature type="transmembrane region" description="Helical" evidence="3">
    <location>
        <begin position="90"/>
        <end position="110"/>
    </location>
</feature>
<dbReference type="CDD" id="cd17352">
    <property type="entry name" value="MFS_MCT_SLC16"/>
    <property type="match status" value="1"/>
</dbReference>
<dbReference type="PANTHER" id="PTHR11360:SF177">
    <property type="entry name" value="RIBOFLAVIN TRANSPORTER MCH5"/>
    <property type="match status" value="1"/>
</dbReference>
<dbReference type="Gene3D" id="1.20.1250.20">
    <property type="entry name" value="MFS general substrate transporter like domains"/>
    <property type="match status" value="2"/>
</dbReference>
<dbReference type="AlphaFoldDB" id="A0AAD9S8R1"/>
<dbReference type="InterPro" id="IPR036259">
    <property type="entry name" value="MFS_trans_sf"/>
</dbReference>
<dbReference type="InterPro" id="IPR011701">
    <property type="entry name" value="MFS"/>
</dbReference>
<keyword evidence="3" id="KW-0812">Transmembrane</keyword>
<dbReference type="GO" id="GO:0022857">
    <property type="term" value="F:transmembrane transporter activity"/>
    <property type="evidence" value="ECO:0007669"/>
    <property type="project" value="InterPro"/>
</dbReference>
<gene>
    <name evidence="5" type="ORF">N8I77_010628</name>
</gene>
<keyword evidence="6" id="KW-1185">Reference proteome</keyword>
<comment type="subcellular location">
    <subcellularLocation>
        <location evidence="1">Membrane</location>
        <topology evidence="1">Multi-pass membrane protein</topology>
    </subcellularLocation>
</comment>
<keyword evidence="3" id="KW-1133">Transmembrane helix</keyword>
<dbReference type="GO" id="GO:0016020">
    <property type="term" value="C:membrane"/>
    <property type="evidence" value="ECO:0007669"/>
    <property type="project" value="UniProtKB-SubCell"/>
</dbReference>
<reference evidence="5" key="1">
    <citation type="submission" date="2023-06" db="EMBL/GenBank/DDBJ databases">
        <authorList>
            <person name="Noh H."/>
        </authorList>
    </citation>
    <scope>NUCLEOTIDE SEQUENCE</scope>
    <source>
        <strain evidence="5">DUCC20226</strain>
    </source>
</reference>
<protein>
    <recommendedName>
        <fullName evidence="4">Major facilitator superfamily (MFS) profile domain-containing protein</fullName>
    </recommendedName>
</protein>
<dbReference type="InterPro" id="IPR050327">
    <property type="entry name" value="Proton-linked_MCT"/>
</dbReference>
<evidence type="ECO:0000256" key="3">
    <source>
        <dbReference type="SAM" id="Phobius"/>
    </source>
</evidence>
<comment type="similarity">
    <text evidence="2">Belongs to the major facilitator superfamily. Monocarboxylate porter (TC 2.A.1.13) family.</text>
</comment>
<proteinExistence type="inferred from homology"/>
<evidence type="ECO:0000313" key="6">
    <source>
        <dbReference type="Proteomes" id="UP001265746"/>
    </source>
</evidence>
<dbReference type="InterPro" id="IPR020846">
    <property type="entry name" value="MFS_dom"/>
</dbReference>
<comment type="caution">
    <text evidence="5">The sequence shown here is derived from an EMBL/GenBank/DDBJ whole genome shotgun (WGS) entry which is preliminary data.</text>
</comment>
<dbReference type="Proteomes" id="UP001265746">
    <property type="component" value="Unassembled WGS sequence"/>
</dbReference>
<feature type="domain" description="Major facilitator superfamily (MFS) profile" evidence="4">
    <location>
        <begin position="257"/>
        <end position="448"/>
    </location>
</feature>
<evidence type="ECO:0000256" key="1">
    <source>
        <dbReference type="ARBA" id="ARBA00004141"/>
    </source>
</evidence>
<feature type="transmembrane region" description="Helical" evidence="3">
    <location>
        <begin position="213"/>
        <end position="233"/>
    </location>
</feature>
<feature type="transmembrane region" description="Helical" evidence="3">
    <location>
        <begin position="181"/>
        <end position="201"/>
    </location>
</feature>
<feature type="transmembrane region" description="Helical" evidence="3">
    <location>
        <begin position="321"/>
        <end position="342"/>
    </location>
</feature>